<name>A0AA86N1I4_9BACT</name>
<sequence length="229" mass="24767">MDKRLNYAGVWLLLLSGLWASLPDWAWAKGEDVVWRRVQSIRILGTTVNQRNELVGAVGEVAVGLERRQDRQGIMVTFRNAPGQFSPYAQGAVLTAIDRVARQAHLDTDSWSVSFAVIDPGVVVYGDSLSAMAGIAVAALAKGDEIPRDAVMTGTVTEDGHIGSVGQVPLKVKAAGEKHLRRVLVPDETDVSDADWQTPFLMQVSPVRSVSDAYEALTGRSLEDSSPSR</sequence>
<dbReference type="EMBL" id="OX365700">
    <property type="protein sequence ID" value="CAI4032840.1"/>
    <property type="molecule type" value="Genomic_DNA"/>
</dbReference>
<dbReference type="SUPFAM" id="SSF54211">
    <property type="entry name" value="Ribosomal protein S5 domain 2-like"/>
    <property type="match status" value="1"/>
</dbReference>
<dbReference type="AlphaFoldDB" id="A0AA86N1I4"/>
<feature type="domain" description="Lon proteolytic" evidence="1">
    <location>
        <begin position="131"/>
        <end position="197"/>
    </location>
</feature>
<dbReference type="InterPro" id="IPR014721">
    <property type="entry name" value="Ribsml_uS5_D2-typ_fold_subgr"/>
</dbReference>
<organism evidence="2 3">
    <name type="scientific">Nitrospira tepida</name>
    <dbReference type="NCBI Taxonomy" id="2973512"/>
    <lineage>
        <taxon>Bacteria</taxon>
        <taxon>Pseudomonadati</taxon>
        <taxon>Nitrospirota</taxon>
        <taxon>Nitrospiria</taxon>
        <taxon>Nitrospirales</taxon>
        <taxon>Nitrospiraceae</taxon>
        <taxon>Nitrospira</taxon>
    </lineage>
</organism>
<dbReference type="KEGG" id="nti:DNFV4_03270"/>
<reference evidence="2" key="1">
    <citation type="submission" date="2022-10" db="EMBL/GenBank/DDBJ databases">
        <authorList>
            <person name="Koch H."/>
        </authorList>
    </citation>
    <scope>NUCLEOTIDE SEQUENCE</scope>
    <source>
        <strain evidence="2">DNF</strain>
    </source>
</reference>
<dbReference type="InterPro" id="IPR008269">
    <property type="entry name" value="Lon_proteolytic"/>
</dbReference>
<dbReference type="GO" id="GO:0004176">
    <property type="term" value="F:ATP-dependent peptidase activity"/>
    <property type="evidence" value="ECO:0007669"/>
    <property type="project" value="InterPro"/>
</dbReference>
<dbReference type="Proteomes" id="UP001179121">
    <property type="component" value="Chromosome"/>
</dbReference>
<keyword evidence="3" id="KW-1185">Reference proteome</keyword>
<accession>A0AA86N1I4</accession>
<gene>
    <name evidence="2" type="ORF">DNFV4_03270</name>
</gene>
<dbReference type="Pfam" id="PF05362">
    <property type="entry name" value="Lon_C"/>
    <property type="match status" value="1"/>
</dbReference>
<evidence type="ECO:0000259" key="1">
    <source>
        <dbReference type="Pfam" id="PF05362"/>
    </source>
</evidence>
<dbReference type="Gene3D" id="3.30.230.10">
    <property type="match status" value="1"/>
</dbReference>
<evidence type="ECO:0000313" key="3">
    <source>
        <dbReference type="Proteomes" id="UP001179121"/>
    </source>
</evidence>
<dbReference type="GO" id="GO:0006508">
    <property type="term" value="P:proteolysis"/>
    <property type="evidence" value="ECO:0007669"/>
    <property type="project" value="InterPro"/>
</dbReference>
<dbReference type="InterPro" id="IPR020568">
    <property type="entry name" value="Ribosomal_Su5_D2-typ_SF"/>
</dbReference>
<protein>
    <recommendedName>
        <fullName evidence="1">Lon proteolytic domain-containing protein</fullName>
    </recommendedName>
</protein>
<dbReference type="GO" id="GO:0004252">
    <property type="term" value="F:serine-type endopeptidase activity"/>
    <property type="evidence" value="ECO:0007669"/>
    <property type="project" value="InterPro"/>
</dbReference>
<proteinExistence type="predicted"/>
<evidence type="ECO:0000313" key="2">
    <source>
        <dbReference type="EMBL" id="CAI4032840.1"/>
    </source>
</evidence>
<dbReference type="RefSeq" id="WP_289269548.1">
    <property type="nucleotide sequence ID" value="NZ_OX365700.1"/>
</dbReference>